<protein>
    <submittedName>
        <fullName evidence="4">Acetyl esterase/lipase</fullName>
    </submittedName>
</protein>
<comment type="caution">
    <text evidence="4">The sequence shown here is derived from an EMBL/GenBank/DDBJ whole genome shotgun (WGS) entry which is preliminary data.</text>
</comment>
<feature type="domain" description="Alpha/beta hydrolase fold-3" evidence="3">
    <location>
        <begin position="74"/>
        <end position="275"/>
    </location>
</feature>
<dbReference type="InterPro" id="IPR050300">
    <property type="entry name" value="GDXG_lipolytic_enzyme"/>
</dbReference>
<evidence type="ECO:0000259" key="3">
    <source>
        <dbReference type="Pfam" id="PF07859"/>
    </source>
</evidence>
<dbReference type="Proteomes" id="UP000295560">
    <property type="component" value="Unassembled WGS sequence"/>
</dbReference>
<reference evidence="4 5" key="1">
    <citation type="submission" date="2019-03" db="EMBL/GenBank/DDBJ databases">
        <title>Sequencing the genomes of 1000 actinobacteria strains.</title>
        <authorList>
            <person name="Klenk H.-P."/>
        </authorList>
    </citation>
    <scope>NUCLEOTIDE SEQUENCE [LARGE SCALE GENOMIC DNA]</scope>
    <source>
        <strain evidence="4 5">DSM 44969</strain>
    </source>
</reference>
<organism evidence="4 5">
    <name type="scientific">Pseudonocardia endophytica</name>
    <dbReference type="NCBI Taxonomy" id="401976"/>
    <lineage>
        <taxon>Bacteria</taxon>
        <taxon>Bacillati</taxon>
        <taxon>Actinomycetota</taxon>
        <taxon>Actinomycetes</taxon>
        <taxon>Pseudonocardiales</taxon>
        <taxon>Pseudonocardiaceae</taxon>
        <taxon>Pseudonocardia</taxon>
    </lineage>
</organism>
<evidence type="ECO:0000256" key="1">
    <source>
        <dbReference type="ARBA" id="ARBA00010515"/>
    </source>
</evidence>
<keyword evidence="2" id="KW-0378">Hydrolase</keyword>
<dbReference type="Gene3D" id="3.40.50.1820">
    <property type="entry name" value="alpha/beta hydrolase"/>
    <property type="match status" value="1"/>
</dbReference>
<dbReference type="InterPro" id="IPR029058">
    <property type="entry name" value="AB_hydrolase_fold"/>
</dbReference>
<comment type="similarity">
    <text evidence="1">Belongs to the 'GDXG' lipolytic enzyme family.</text>
</comment>
<dbReference type="EMBL" id="SMFZ01000002">
    <property type="protein sequence ID" value="TCK22259.1"/>
    <property type="molecule type" value="Genomic_DNA"/>
</dbReference>
<dbReference type="Pfam" id="PF07859">
    <property type="entry name" value="Abhydrolase_3"/>
    <property type="match status" value="1"/>
</dbReference>
<evidence type="ECO:0000313" key="5">
    <source>
        <dbReference type="Proteomes" id="UP000295560"/>
    </source>
</evidence>
<dbReference type="RefSeq" id="WP_132430983.1">
    <property type="nucleotide sequence ID" value="NZ_SMFZ01000002.1"/>
</dbReference>
<name>A0A4R1HR65_PSEEN</name>
<dbReference type="PANTHER" id="PTHR48081">
    <property type="entry name" value="AB HYDROLASE SUPERFAMILY PROTEIN C4A8.06C"/>
    <property type="match status" value="1"/>
</dbReference>
<evidence type="ECO:0000256" key="2">
    <source>
        <dbReference type="ARBA" id="ARBA00022801"/>
    </source>
</evidence>
<evidence type="ECO:0000313" key="4">
    <source>
        <dbReference type="EMBL" id="TCK22259.1"/>
    </source>
</evidence>
<keyword evidence="5" id="KW-1185">Reference proteome</keyword>
<dbReference type="SUPFAM" id="SSF53474">
    <property type="entry name" value="alpha/beta-Hydrolases"/>
    <property type="match status" value="1"/>
</dbReference>
<dbReference type="PANTHER" id="PTHR48081:SF30">
    <property type="entry name" value="ACETYL-HYDROLASE LIPR-RELATED"/>
    <property type="match status" value="1"/>
</dbReference>
<dbReference type="InterPro" id="IPR013094">
    <property type="entry name" value="AB_hydrolase_3"/>
</dbReference>
<accession>A0A4R1HR65</accession>
<sequence>MPSKESDALRAQFQNMSDRFTADPDMSLTTLRSMMEELGDLASEPENVTYGEVDTDGVRGIWCNPLDASPDHLVFYCHGGGFVGNSAASHRKMAAHLAKAVGARSFVLEYRRAPENPYPAQLEDALAAFAWLRGQGFEAGNIVTAGDSAGGNLAVTLVLALRDRGEQLPAAIIGFSPWVDMEHLGKTLDSNAETDAFVNRGVAESMASMFLGESGSPTDPLANPLHADLTGLPPLIVTAGSAETLQDNAERLAERASAAGVEVDVTVAPDQQHVYPFMAGRAPEADEALAAAAGWARRHLGLA</sequence>
<proteinExistence type="inferred from homology"/>
<dbReference type="AlphaFoldDB" id="A0A4R1HR65"/>
<gene>
    <name evidence="4" type="ORF">EV378_6260</name>
</gene>
<dbReference type="GO" id="GO:0004806">
    <property type="term" value="F:triacylglycerol lipase activity"/>
    <property type="evidence" value="ECO:0007669"/>
    <property type="project" value="TreeGrafter"/>
</dbReference>
<dbReference type="OrthoDB" id="128186at2"/>